<dbReference type="InterPro" id="IPR007865">
    <property type="entry name" value="Aminopep_P_N"/>
</dbReference>
<dbReference type="EC" id="3.4.11.9" evidence="4"/>
<evidence type="ECO:0000256" key="10">
    <source>
        <dbReference type="RuleBase" id="RU000590"/>
    </source>
</evidence>
<dbReference type="Gene3D" id="3.40.350.10">
    <property type="entry name" value="Creatinase/prolidase N-terminal domain"/>
    <property type="match status" value="1"/>
</dbReference>
<sequence>MSVLVPPQPAAVYVSRRARLSRALAGEPAIFFAGDLVPRNYAANIYPYRAHSHFLYFTGVHWPGAVLLGSGDGWEIFAAPPAPDDPLWIGPSATWDDLQAATGVRKIRPLSELRTALDGLRGVATLPAIHPRTRARQASLLGRPWGAHDESEAGAVALAGKDAELADAVISLRLQHDGPALELLRQSAEAARAGHLAGMAATRPGRREADVRAAIEAEFAARGMSPAYGSIVTVHGEVLHNEHSHHPLKAGDLLLADCGADCHGWASDVTRTWPVSGAWSPTQRALYDVVLQANLDATAMVRPGVRYRDIHLRAALTLARGLVDLGIFHGDPEGLVERGAHALFFPHGVGHLLGLDVHDMEDLGDRAGYAAGRARSSQFGTCYLRLDRDLAPGMLVTIEPGFYLVPAILDDKALCAPFEADLDRQRLAAYADVRGIRIEDDVLCTEAGPDVLTAAIPRDADAVATLVGAAGASRDAA</sequence>
<dbReference type="PANTHER" id="PTHR43226:SF4">
    <property type="entry name" value="XAA-PRO AMINOPEPTIDASE 3"/>
    <property type="match status" value="1"/>
</dbReference>
<dbReference type="PROSITE" id="PS00491">
    <property type="entry name" value="PROLINE_PEPTIDASE"/>
    <property type="match status" value="1"/>
</dbReference>
<evidence type="ECO:0000313" key="12">
    <source>
        <dbReference type="EMBL" id="MDC0722400.1"/>
    </source>
</evidence>
<evidence type="ECO:0000256" key="1">
    <source>
        <dbReference type="ARBA" id="ARBA00001424"/>
    </source>
</evidence>
<dbReference type="Proteomes" id="UP001221686">
    <property type="component" value="Unassembled WGS sequence"/>
</dbReference>
<keyword evidence="9" id="KW-0464">Manganese</keyword>
<dbReference type="SUPFAM" id="SSF55920">
    <property type="entry name" value="Creatinase/aminopeptidase"/>
    <property type="match status" value="1"/>
</dbReference>
<evidence type="ECO:0000256" key="2">
    <source>
        <dbReference type="ARBA" id="ARBA00001936"/>
    </source>
</evidence>
<comment type="cofactor">
    <cofactor evidence="2">
        <name>Mn(2+)</name>
        <dbReference type="ChEBI" id="CHEBI:29035"/>
    </cofactor>
</comment>
<dbReference type="SUPFAM" id="SSF53092">
    <property type="entry name" value="Creatinase/prolidase N-terminal domain"/>
    <property type="match status" value="1"/>
</dbReference>
<dbReference type="GO" id="GO:0004177">
    <property type="term" value="F:aminopeptidase activity"/>
    <property type="evidence" value="ECO:0007669"/>
    <property type="project" value="UniProtKB-KW"/>
</dbReference>
<evidence type="ECO:0000259" key="11">
    <source>
        <dbReference type="SMART" id="SM01011"/>
    </source>
</evidence>
<protein>
    <recommendedName>
        <fullName evidence="4">Xaa-Pro aminopeptidase</fullName>
        <ecNumber evidence="4">3.4.11.9</ecNumber>
    </recommendedName>
</protein>
<keyword evidence="5" id="KW-0645">Protease</keyword>
<dbReference type="InterPro" id="IPR001131">
    <property type="entry name" value="Peptidase_M24B_aminopep-P_CS"/>
</dbReference>
<evidence type="ECO:0000256" key="3">
    <source>
        <dbReference type="ARBA" id="ARBA00008766"/>
    </source>
</evidence>
<reference evidence="12 13" key="1">
    <citation type="submission" date="2022-11" db="EMBL/GenBank/DDBJ databases">
        <title>Minimal conservation of predation-associated metabolite biosynthetic gene clusters underscores biosynthetic potential of Myxococcota including descriptions for ten novel species: Archangium lansinium sp. nov., Myxococcus landrumus sp. nov., Nannocystis bai.</title>
        <authorList>
            <person name="Ahearne A."/>
            <person name="Stevens C."/>
            <person name="Dowd S."/>
        </authorList>
    </citation>
    <scope>NUCLEOTIDE SEQUENCE [LARGE SCALE GENOMIC DNA]</scope>
    <source>
        <strain evidence="12 13">BB15-2</strain>
    </source>
</reference>
<name>A0ABT5E9V6_9BACT</name>
<comment type="similarity">
    <text evidence="3 10">Belongs to the peptidase M24B family.</text>
</comment>
<evidence type="ECO:0000256" key="7">
    <source>
        <dbReference type="ARBA" id="ARBA00022801"/>
    </source>
</evidence>
<dbReference type="InterPro" id="IPR000994">
    <property type="entry name" value="Pept_M24"/>
</dbReference>
<accession>A0ABT5E9V6</accession>
<proteinExistence type="inferred from homology"/>
<dbReference type="Pfam" id="PF00557">
    <property type="entry name" value="Peptidase_M24"/>
    <property type="match status" value="1"/>
</dbReference>
<dbReference type="InterPro" id="IPR052433">
    <property type="entry name" value="X-Pro_dipept-like"/>
</dbReference>
<organism evidence="12 13">
    <name type="scientific">Nannocystis bainbridge</name>
    <dbReference type="NCBI Taxonomy" id="2995303"/>
    <lineage>
        <taxon>Bacteria</taxon>
        <taxon>Pseudomonadati</taxon>
        <taxon>Myxococcota</taxon>
        <taxon>Polyangia</taxon>
        <taxon>Nannocystales</taxon>
        <taxon>Nannocystaceae</taxon>
        <taxon>Nannocystis</taxon>
    </lineage>
</organism>
<evidence type="ECO:0000313" key="13">
    <source>
        <dbReference type="Proteomes" id="UP001221686"/>
    </source>
</evidence>
<evidence type="ECO:0000256" key="5">
    <source>
        <dbReference type="ARBA" id="ARBA00022670"/>
    </source>
</evidence>
<keyword evidence="8" id="KW-0482">Metalloprotease</keyword>
<evidence type="ECO:0000256" key="9">
    <source>
        <dbReference type="ARBA" id="ARBA00023211"/>
    </source>
</evidence>
<comment type="catalytic activity">
    <reaction evidence="1">
        <text>Release of any N-terminal amino acid, including proline, that is linked to proline, even from a dipeptide or tripeptide.</text>
        <dbReference type="EC" id="3.4.11.9"/>
    </reaction>
</comment>
<evidence type="ECO:0000256" key="4">
    <source>
        <dbReference type="ARBA" id="ARBA00012574"/>
    </source>
</evidence>
<dbReference type="SMART" id="SM01011">
    <property type="entry name" value="AMP_N"/>
    <property type="match status" value="1"/>
</dbReference>
<feature type="domain" description="Aminopeptidase P N-terminal" evidence="11">
    <location>
        <begin position="8"/>
        <end position="137"/>
    </location>
</feature>
<keyword evidence="6 10" id="KW-0479">Metal-binding</keyword>
<comment type="caution">
    <text evidence="12">The sequence shown here is derived from an EMBL/GenBank/DDBJ whole genome shotgun (WGS) entry which is preliminary data.</text>
</comment>
<evidence type="ECO:0000256" key="8">
    <source>
        <dbReference type="ARBA" id="ARBA00023049"/>
    </source>
</evidence>
<dbReference type="Pfam" id="PF05195">
    <property type="entry name" value="AMP_N"/>
    <property type="match status" value="1"/>
</dbReference>
<keyword evidence="7" id="KW-0378">Hydrolase</keyword>
<keyword evidence="12" id="KW-0031">Aminopeptidase</keyword>
<dbReference type="EMBL" id="JAQNDL010000003">
    <property type="protein sequence ID" value="MDC0722400.1"/>
    <property type="molecule type" value="Genomic_DNA"/>
</dbReference>
<dbReference type="InterPro" id="IPR036005">
    <property type="entry name" value="Creatinase/aminopeptidase-like"/>
</dbReference>
<evidence type="ECO:0000256" key="6">
    <source>
        <dbReference type="ARBA" id="ARBA00022723"/>
    </source>
</evidence>
<dbReference type="PANTHER" id="PTHR43226">
    <property type="entry name" value="XAA-PRO AMINOPEPTIDASE 3"/>
    <property type="match status" value="1"/>
</dbReference>
<dbReference type="Gene3D" id="3.90.230.10">
    <property type="entry name" value="Creatinase/methionine aminopeptidase superfamily"/>
    <property type="match status" value="1"/>
</dbReference>
<dbReference type="RefSeq" id="WP_272090930.1">
    <property type="nucleotide sequence ID" value="NZ_JAQNDL010000003.1"/>
</dbReference>
<keyword evidence="13" id="KW-1185">Reference proteome</keyword>
<dbReference type="CDD" id="cd01087">
    <property type="entry name" value="Prolidase"/>
    <property type="match status" value="1"/>
</dbReference>
<gene>
    <name evidence="12" type="ORF">POL25_36260</name>
</gene>
<dbReference type="InterPro" id="IPR029149">
    <property type="entry name" value="Creatin/AminoP/Spt16_N"/>
</dbReference>